<reference evidence="8 9" key="1">
    <citation type="submission" date="2016-08" db="EMBL/GenBank/DDBJ databases">
        <authorList>
            <person name="Seilhamer J.J."/>
        </authorList>
    </citation>
    <scope>NUCLEOTIDE SEQUENCE [LARGE SCALE GENOMIC DNA]</scope>
    <source>
        <strain evidence="8 9">PH27A</strain>
    </source>
</reference>
<evidence type="ECO:0000313" key="8">
    <source>
        <dbReference type="EMBL" id="ODC04170.1"/>
    </source>
</evidence>
<dbReference type="PANTHER" id="PTHR30288">
    <property type="entry name" value="FLAGELLAR CAP/ASSEMBLY PROTEIN FLID"/>
    <property type="match status" value="1"/>
</dbReference>
<dbReference type="GO" id="GO:0071973">
    <property type="term" value="P:bacterial-type flagellum-dependent cell motility"/>
    <property type="evidence" value="ECO:0007669"/>
    <property type="project" value="TreeGrafter"/>
</dbReference>
<evidence type="ECO:0000313" key="9">
    <source>
        <dbReference type="Proteomes" id="UP000094291"/>
    </source>
</evidence>
<sequence>MSTVGNSAGIKFSGLGSGLDVEAIVDATVQAESMQLERLKEEKNFTDTQISDYGKVSTMLDQLQTTMDKLTGADNFALLKSSTSNENLFSIAADREDGAQSGTYDIQVIDEARQYKSVSQSAAKDDSFTGTLSIKNADGSDTLADIDLSGGKSLEQIRAAINANEDLKGKVTASIVQEGNGQQRLILKSAETGEENRLTVDYSGVSGAGLSEDSTLSSDASSLDAKIKVDGIEATSSTNTFDNVISGVTITLNDGASLQSDKQGTARVARDDEQIKSNIEDFVNSYNEVVKFLNQAKNKETSLGKETTIRSIETALRSVISAPAGSDPNNWENYLGSLGITTDPGAPGDTLDPNRGTLKLDSEELQKALESDFDQVAFVLGDPDTGYASRLAKIAEQMTSTTVDSEGRIQKGLIEIRTEGLTKNSTRIAERITKEQERLDALEARLYTKFNSIESLTANLNSTASYIGGQISSLPGYTR</sequence>
<evidence type="ECO:0000256" key="4">
    <source>
        <dbReference type="ARBA" id="ARBA00023143"/>
    </source>
</evidence>
<dbReference type="Pfam" id="PF02465">
    <property type="entry name" value="FliD_N"/>
    <property type="match status" value="1"/>
</dbReference>
<comment type="subunit">
    <text evidence="2 5">Homopentamer.</text>
</comment>
<dbReference type="OrthoDB" id="5980200at2"/>
<dbReference type="GO" id="GO:0007155">
    <property type="term" value="P:cell adhesion"/>
    <property type="evidence" value="ECO:0007669"/>
    <property type="project" value="InterPro"/>
</dbReference>
<name>A0A1E2VAY1_9GAMM</name>
<accession>A0A1E2VAY1</accession>
<keyword evidence="5" id="KW-0964">Secreted</keyword>
<comment type="similarity">
    <text evidence="1 5">Belongs to the FliD family.</text>
</comment>
<dbReference type="InterPro" id="IPR040026">
    <property type="entry name" value="FliD"/>
</dbReference>
<dbReference type="GO" id="GO:0009421">
    <property type="term" value="C:bacterial-type flagellum filament cap"/>
    <property type="evidence" value="ECO:0007669"/>
    <property type="project" value="InterPro"/>
</dbReference>
<dbReference type="Pfam" id="PF07196">
    <property type="entry name" value="Flagellin_IN"/>
    <property type="match status" value="1"/>
</dbReference>
<evidence type="ECO:0000259" key="6">
    <source>
        <dbReference type="Pfam" id="PF02465"/>
    </source>
</evidence>
<proteinExistence type="inferred from homology"/>
<evidence type="ECO:0000256" key="1">
    <source>
        <dbReference type="ARBA" id="ARBA00009764"/>
    </source>
</evidence>
<dbReference type="GO" id="GO:0005576">
    <property type="term" value="C:extracellular region"/>
    <property type="evidence" value="ECO:0007669"/>
    <property type="project" value="UniProtKB-SubCell"/>
</dbReference>
<dbReference type="InterPro" id="IPR010809">
    <property type="entry name" value="FliD_C"/>
</dbReference>
<dbReference type="EMBL" id="MDTQ01000001">
    <property type="protein sequence ID" value="ODC04170.1"/>
    <property type="molecule type" value="Genomic_DNA"/>
</dbReference>
<comment type="function">
    <text evidence="5">Required for morphogenesis and for the elongation of the flagellar filament by facilitating polymerization of the flagellin monomers at the tip of growing filament. Forms a capping structure, which prevents flagellin subunits (transported through the central channel of the flagellum) from leaking out without polymerization at the distal end.</text>
</comment>
<evidence type="ECO:0000256" key="3">
    <source>
        <dbReference type="ARBA" id="ARBA00023054"/>
    </source>
</evidence>
<dbReference type="InterPro" id="IPR010810">
    <property type="entry name" value="Flagellin_hook_IN_motif"/>
</dbReference>
<keyword evidence="4 5" id="KW-0975">Bacterial flagellum</keyword>
<feature type="domain" description="Flagellar hook-associated protein 2 C-terminal" evidence="7">
    <location>
        <begin position="224"/>
        <end position="461"/>
    </location>
</feature>
<comment type="subcellular location">
    <subcellularLocation>
        <location evidence="5">Secreted</location>
    </subcellularLocation>
    <subcellularLocation>
        <location evidence="5">Bacterial flagellum</location>
    </subcellularLocation>
</comment>
<comment type="caution">
    <text evidence="8">The sequence shown here is derived from an EMBL/GenBank/DDBJ whole genome shotgun (WGS) entry which is preliminary data.</text>
</comment>
<dbReference type="InterPro" id="IPR003481">
    <property type="entry name" value="FliD_N"/>
</dbReference>
<dbReference type="Pfam" id="PF07195">
    <property type="entry name" value="FliD_C"/>
    <property type="match status" value="1"/>
</dbReference>
<dbReference type="PANTHER" id="PTHR30288:SF0">
    <property type="entry name" value="FLAGELLAR HOOK-ASSOCIATED PROTEIN 2"/>
    <property type="match status" value="1"/>
</dbReference>
<dbReference type="GO" id="GO:0009424">
    <property type="term" value="C:bacterial-type flagellum hook"/>
    <property type="evidence" value="ECO:0007669"/>
    <property type="project" value="UniProtKB-UniRule"/>
</dbReference>
<evidence type="ECO:0000259" key="7">
    <source>
        <dbReference type="Pfam" id="PF07195"/>
    </source>
</evidence>
<dbReference type="Proteomes" id="UP000094291">
    <property type="component" value="Unassembled WGS sequence"/>
</dbReference>
<organism evidence="8 9">
    <name type="scientific">Terasakiispira papahanaumokuakeensis</name>
    <dbReference type="NCBI Taxonomy" id="197479"/>
    <lineage>
        <taxon>Bacteria</taxon>
        <taxon>Pseudomonadati</taxon>
        <taxon>Pseudomonadota</taxon>
        <taxon>Gammaproteobacteria</taxon>
        <taxon>Oceanospirillales</taxon>
        <taxon>Terasakiispira</taxon>
    </lineage>
</organism>
<dbReference type="RefSeq" id="WP_068999066.1">
    <property type="nucleotide sequence ID" value="NZ_MDTQ01000001.1"/>
</dbReference>
<keyword evidence="3" id="KW-0175">Coiled coil</keyword>
<evidence type="ECO:0000256" key="2">
    <source>
        <dbReference type="ARBA" id="ARBA00011255"/>
    </source>
</evidence>
<protein>
    <recommendedName>
        <fullName evidence="5">Flagellar hook-associated protein 2</fullName>
        <shortName evidence="5">HAP2</shortName>
    </recommendedName>
    <alternativeName>
        <fullName evidence="5">Flagellar cap protein</fullName>
    </alternativeName>
</protein>
<dbReference type="AlphaFoldDB" id="A0A1E2VAY1"/>
<gene>
    <name evidence="8" type="ORF">BFW38_12175</name>
</gene>
<keyword evidence="9" id="KW-1185">Reference proteome</keyword>
<feature type="domain" description="Flagellar hook-associated protein 2 N-terminal" evidence="6">
    <location>
        <begin position="17"/>
        <end position="112"/>
    </location>
</feature>
<dbReference type="STRING" id="197479.BFW38_12175"/>
<evidence type="ECO:0000256" key="5">
    <source>
        <dbReference type="RuleBase" id="RU362066"/>
    </source>
</evidence>